<dbReference type="InterPro" id="IPR042100">
    <property type="entry name" value="Bug_dom1"/>
</dbReference>
<sequence>MLTRRSVVTSLSFAGLAPFAPSLRAQTFSRQISLIVPFAPGGTSDILARLIGPKLSEAVGQPVVVDNRPSASGNVGADFVARQAGDGHTLLIADAGTLASVPALFKRLTFNVKTDLVPVGMVSFSPYLVALNPQVPASSFAELAAYDKANPGKLNVATSGVGAVNHLTAMVVGKHFGLKWSAVPYRGGAAAVRGVVSGESNVIFNGAIATLPFVTQGQLKGIAVSGDKRLEALPNLPTFKELGTPVQDAGSWQGIYASKGTPAPVVARLNEELNKVLAQPDVSAKIRELGSEVRASSPAAFATWMDKAMVEWGEVVKAENISLDG</sequence>
<comment type="caution">
    <text evidence="2">The sequence shown here is derived from an EMBL/GenBank/DDBJ whole genome shotgun (WGS) entry which is preliminary data.</text>
</comment>
<protein>
    <submittedName>
        <fullName evidence="2">Tripartite-type tricarboxylate transporter receptor subunit TctC</fullName>
    </submittedName>
</protein>
<gene>
    <name evidence="2" type="ORF">C8P69_109197</name>
</gene>
<dbReference type="PIRSF" id="PIRSF017082">
    <property type="entry name" value="YflP"/>
    <property type="match status" value="1"/>
</dbReference>
<reference evidence="2 3" key="1">
    <citation type="submission" date="2018-04" db="EMBL/GenBank/DDBJ databases">
        <title>Genomic Encyclopedia of Archaeal and Bacterial Type Strains, Phase II (KMG-II): from individual species to whole genera.</title>
        <authorList>
            <person name="Goeker M."/>
        </authorList>
    </citation>
    <scope>NUCLEOTIDE SEQUENCE [LARGE SCALE GENOMIC DNA]</scope>
    <source>
        <strain evidence="2 3">DSM 25521</strain>
    </source>
</reference>
<keyword evidence="3" id="KW-1185">Reference proteome</keyword>
<dbReference type="InterPro" id="IPR005064">
    <property type="entry name" value="BUG"/>
</dbReference>
<dbReference type="PANTHER" id="PTHR42928">
    <property type="entry name" value="TRICARBOXYLATE-BINDING PROTEIN"/>
    <property type="match status" value="1"/>
</dbReference>
<comment type="similarity">
    <text evidence="1">Belongs to the UPF0065 (bug) family.</text>
</comment>
<dbReference type="PANTHER" id="PTHR42928:SF5">
    <property type="entry name" value="BLR1237 PROTEIN"/>
    <property type="match status" value="1"/>
</dbReference>
<organism evidence="2 3">
    <name type="scientific">Phreatobacter oligotrophus</name>
    <dbReference type="NCBI Taxonomy" id="1122261"/>
    <lineage>
        <taxon>Bacteria</taxon>
        <taxon>Pseudomonadati</taxon>
        <taxon>Pseudomonadota</taxon>
        <taxon>Alphaproteobacteria</taxon>
        <taxon>Hyphomicrobiales</taxon>
        <taxon>Phreatobacteraceae</taxon>
        <taxon>Phreatobacter</taxon>
    </lineage>
</organism>
<dbReference type="Proteomes" id="UP000241808">
    <property type="component" value="Unassembled WGS sequence"/>
</dbReference>
<evidence type="ECO:0000313" key="3">
    <source>
        <dbReference type="Proteomes" id="UP000241808"/>
    </source>
</evidence>
<evidence type="ECO:0000313" key="2">
    <source>
        <dbReference type="EMBL" id="PTM51909.1"/>
    </source>
</evidence>
<dbReference type="EMBL" id="PZZL01000009">
    <property type="protein sequence ID" value="PTM51909.1"/>
    <property type="molecule type" value="Genomic_DNA"/>
</dbReference>
<proteinExistence type="inferred from homology"/>
<dbReference type="OrthoDB" id="7250553at2"/>
<dbReference type="Gene3D" id="3.40.190.10">
    <property type="entry name" value="Periplasmic binding protein-like II"/>
    <property type="match status" value="1"/>
</dbReference>
<dbReference type="SUPFAM" id="SSF53850">
    <property type="entry name" value="Periplasmic binding protein-like II"/>
    <property type="match status" value="1"/>
</dbReference>
<name>A0A2T4YYX3_9HYPH</name>
<dbReference type="Gene3D" id="3.40.190.150">
    <property type="entry name" value="Bordetella uptake gene, domain 1"/>
    <property type="match status" value="1"/>
</dbReference>
<dbReference type="AlphaFoldDB" id="A0A2T4YYX3"/>
<dbReference type="CDD" id="cd07012">
    <property type="entry name" value="PBP2_Bug_TTT"/>
    <property type="match status" value="1"/>
</dbReference>
<dbReference type="Pfam" id="PF03401">
    <property type="entry name" value="TctC"/>
    <property type="match status" value="1"/>
</dbReference>
<dbReference type="RefSeq" id="WP_108178995.1">
    <property type="nucleotide sequence ID" value="NZ_PZZL01000009.1"/>
</dbReference>
<keyword evidence="2" id="KW-0675">Receptor</keyword>
<accession>A0A2T4YYX3</accession>
<evidence type="ECO:0000256" key="1">
    <source>
        <dbReference type="ARBA" id="ARBA00006987"/>
    </source>
</evidence>